<keyword evidence="8" id="KW-1185">Reference proteome</keyword>
<gene>
    <name evidence="7" type="ORF">SAMN05216276_103245</name>
</gene>
<evidence type="ECO:0000256" key="5">
    <source>
        <dbReference type="RuleBase" id="RU363032"/>
    </source>
</evidence>
<dbReference type="AlphaFoldDB" id="A0A239LD12"/>
<feature type="domain" description="ABC transmembrane type-1" evidence="6">
    <location>
        <begin position="102"/>
        <end position="311"/>
    </location>
</feature>
<keyword evidence="4 5" id="KW-0472">Membrane</keyword>
<dbReference type="EMBL" id="FZOD01000032">
    <property type="protein sequence ID" value="SNT28361.1"/>
    <property type="molecule type" value="Genomic_DNA"/>
</dbReference>
<dbReference type="GO" id="GO:0055085">
    <property type="term" value="P:transmembrane transport"/>
    <property type="evidence" value="ECO:0007669"/>
    <property type="project" value="InterPro"/>
</dbReference>
<reference evidence="7 8" key="1">
    <citation type="submission" date="2017-06" db="EMBL/GenBank/DDBJ databases">
        <authorList>
            <person name="Kim H.J."/>
            <person name="Triplett B.A."/>
        </authorList>
    </citation>
    <scope>NUCLEOTIDE SEQUENCE [LARGE SCALE GENOMIC DNA]</scope>
    <source>
        <strain evidence="7 8">CGMCC 4.2132</strain>
    </source>
</reference>
<name>A0A239LD12_9ACTN</name>
<sequence length="331" mass="36783">MRRYFGRKLLVYGLTFLVAVTINWMIPRFMPGDPVQSMLARANVSQPAAVEAMRAHYTNLFGLDLPLWKQYGNFWAALFQGDLGTSIWLFPTPVTDVIMRAVPYTLALLIPAILLSWWAGNRFGAFAARRKWLDNTVLPIGYVLTATPYMWLAILLAWGLGIVAGVFPVSGGYSFAMRPNLSWEFVGDLALHWFLPFVSLFLVAFGGWAIGMRNMIIYELEADYSTYLSSLGAPQRLIRRYAFRNAVLPQITGLALQLGVLVAGALVTEIVFSYPGLGHLILQAIQNQDFFLLQGAFLFIVVGVLAANFIIDVVYVLVDPRTRTGMGGEAA</sequence>
<organism evidence="7 8">
    <name type="scientific">Streptosporangium subroseum</name>
    <dbReference type="NCBI Taxonomy" id="106412"/>
    <lineage>
        <taxon>Bacteria</taxon>
        <taxon>Bacillati</taxon>
        <taxon>Actinomycetota</taxon>
        <taxon>Actinomycetes</taxon>
        <taxon>Streptosporangiales</taxon>
        <taxon>Streptosporangiaceae</taxon>
        <taxon>Streptosporangium</taxon>
    </lineage>
</organism>
<dbReference type="CDD" id="cd06261">
    <property type="entry name" value="TM_PBP2"/>
    <property type="match status" value="1"/>
</dbReference>
<dbReference type="InterPro" id="IPR035906">
    <property type="entry name" value="MetI-like_sf"/>
</dbReference>
<accession>A0A239LD12</accession>
<evidence type="ECO:0000256" key="4">
    <source>
        <dbReference type="ARBA" id="ARBA00023136"/>
    </source>
</evidence>
<evidence type="ECO:0000256" key="3">
    <source>
        <dbReference type="ARBA" id="ARBA00022989"/>
    </source>
</evidence>
<feature type="transmembrane region" description="Helical" evidence="5">
    <location>
        <begin position="140"/>
        <end position="169"/>
    </location>
</feature>
<feature type="transmembrane region" description="Helical" evidence="5">
    <location>
        <begin position="189"/>
        <end position="210"/>
    </location>
</feature>
<dbReference type="SUPFAM" id="SSF161098">
    <property type="entry name" value="MetI-like"/>
    <property type="match status" value="1"/>
</dbReference>
<protein>
    <submittedName>
        <fullName evidence="7">Peptide/nickel transport system permease protein</fullName>
    </submittedName>
</protein>
<dbReference type="InterPro" id="IPR000515">
    <property type="entry name" value="MetI-like"/>
</dbReference>
<dbReference type="Proteomes" id="UP000198282">
    <property type="component" value="Unassembled WGS sequence"/>
</dbReference>
<comment type="subcellular location">
    <subcellularLocation>
        <location evidence="5">Cell membrane</location>
        <topology evidence="5">Multi-pass membrane protein</topology>
    </subcellularLocation>
    <subcellularLocation>
        <location evidence="1">Membrane</location>
        <topology evidence="1">Multi-pass membrane protein</topology>
    </subcellularLocation>
</comment>
<keyword evidence="3 5" id="KW-1133">Transmembrane helix</keyword>
<feature type="transmembrane region" description="Helical" evidence="5">
    <location>
        <begin position="292"/>
        <end position="318"/>
    </location>
</feature>
<dbReference type="PANTHER" id="PTHR43376:SF1">
    <property type="entry name" value="OLIGOPEPTIDE TRANSPORT SYSTEM PERMEASE PROTEIN"/>
    <property type="match status" value="1"/>
</dbReference>
<keyword evidence="2 5" id="KW-0812">Transmembrane</keyword>
<dbReference type="GO" id="GO:0005886">
    <property type="term" value="C:plasma membrane"/>
    <property type="evidence" value="ECO:0007669"/>
    <property type="project" value="UniProtKB-SubCell"/>
</dbReference>
<dbReference type="Pfam" id="PF00528">
    <property type="entry name" value="BPD_transp_1"/>
    <property type="match status" value="1"/>
</dbReference>
<comment type="similarity">
    <text evidence="5">Belongs to the binding-protein-dependent transport system permease family.</text>
</comment>
<dbReference type="PANTHER" id="PTHR43376">
    <property type="entry name" value="OLIGOPEPTIDE TRANSPORT SYSTEM PERMEASE PROTEIN"/>
    <property type="match status" value="1"/>
</dbReference>
<dbReference type="PROSITE" id="PS50928">
    <property type="entry name" value="ABC_TM1"/>
    <property type="match status" value="1"/>
</dbReference>
<feature type="transmembrane region" description="Helical" evidence="5">
    <location>
        <begin position="246"/>
        <end position="272"/>
    </location>
</feature>
<evidence type="ECO:0000259" key="6">
    <source>
        <dbReference type="PROSITE" id="PS50928"/>
    </source>
</evidence>
<dbReference type="RefSeq" id="WP_089210274.1">
    <property type="nucleotide sequence ID" value="NZ_CP109068.1"/>
</dbReference>
<evidence type="ECO:0000256" key="1">
    <source>
        <dbReference type="ARBA" id="ARBA00004141"/>
    </source>
</evidence>
<feature type="transmembrane region" description="Helical" evidence="5">
    <location>
        <begin position="101"/>
        <end position="119"/>
    </location>
</feature>
<keyword evidence="5" id="KW-0813">Transport</keyword>
<evidence type="ECO:0000313" key="8">
    <source>
        <dbReference type="Proteomes" id="UP000198282"/>
    </source>
</evidence>
<evidence type="ECO:0000256" key="2">
    <source>
        <dbReference type="ARBA" id="ARBA00022692"/>
    </source>
</evidence>
<feature type="transmembrane region" description="Helical" evidence="5">
    <location>
        <begin position="9"/>
        <end position="26"/>
    </location>
</feature>
<dbReference type="OrthoDB" id="9778910at2"/>
<proteinExistence type="inferred from homology"/>
<evidence type="ECO:0000313" key="7">
    <source>
        <dbReference type="EMBL" id="SNT28361.1"/>
    </source>
</evidence>